<evidence type="ECO:0000313" key="2">
    <source>
        <dbReference type="EMBL" id="KDQ09555.1"/>
    </source>
</evidence>
<reference evidence="3" key="1">
    <citation type="journal article" date="2014" name="Proc. Natl. Acad. Sci. U.S.A.">
        <title>Extensive sampling of basidiomycete genomes demonstrates inadequacy of the white-rot/brown-rot paradigm for wood decay fungi.</title>
        <authorList>
            <person name="Riley R."/>
            <person name="Salamov A.A."/>
            <person name="Brown D.W."/>
            <person name="Nagy L.G."/>
            <person name="Floudas D."/>
            <person name="Held B.W."/>
            <person name="Levasseur A."/>
            <person name="Lombard V."/>
            <person name="Morin E."/>
            <person name="Otillar R."/>
            <person name="Lindquist E.A."/>
            <person name="Sun H."/>
            <person name="LaButti K.M."/>
            <person name="Schmutz J."/>
            <person name="Jabbour D."/>
            <person name="Luo H."/>
            <person name="Baker S.E."/>
            <person name="Pisabarro A.G."/>
            <person name="Walton J.D."/>
            <person name="Blanchette R.A."/>
            <person name="Henrissat B."/>
            <person name="Martin F."/>
            <person name="Cullen D."/>
            <person name="Hibbett D.S."/>
            <person name="Grigoriev I.V."/>
        </authorList>
    </citation>
    <scope>NUCLEOTIDE SEQUENCE [LARGE SCALE GENOMIC DNA]</scope>
    <source>
        <strain evidence="3">FD-172 SS1</strain>
    </source>
</reference>
<name>A0A067M4B0_BOTB1</name>
<gene>
    <name evidence="2" type="ORF">BOTBODRAFT_525314</name>
</gene>
<keyword evidence="3" id="KW-1185">Reference proteome</keyword>
<dbReference type="EMBL" id="KL198077">
    <property type="protein sequence ID" value="KDQ09555.1"/>
    <property type="molecule type" value="Genomic_DNA"/>
</dbReference>
<evidence type="ECO:0000313" key="3">
    <source>
        <dbReference type="Proteomes" id="UP000027195"/>
    </source>
</evidence>
<feature type="compositionally biased region" description="Basic and acidic residues" evidence="1">
    <location>
        <begin position="90"/>
        <end position="105"/>
    </location>
</feature>
<protein>
    <submittedName>
        <fullName evidence="2">Uncharacterized protein</fullName>
    </submittedName>
</protein>
<evidence type="ECO:0000256" key="1">
    <source>
        <dbReference type="SAM" id="MobiDB-lite"/>
    </source>
</evidence>
<sequence>MSMRTRLKGVFTDLGCDLEIERRDGIPISTTGSVESAILIATFASGGGCVSWTNSTTRIPRPKGGDRCVAHADDGVHGGVTRPRAISGTADEHSARSGRGQRAECRVGSGGGKTGRNFGIGMRGRGGVDDGVGLGHDRVAYINWAGSGDLSKLNEWDKDERRNGDAHAGCLENEPWCSF</sequence>
<dbReference type="Proteomes" id="UP000027195">
    <property type="component" value="Unassembled WGS sequence"/>
</dbReference>
<dbReference type="HOGENOM" id="CLU_1503216_0_0_1"/>
<dbReference type="AlphaFoldDB" id="A0A067M4B0"/>
<feature type="region of interest" description="Disordered" evidence="1">
    <location>
        <begin position="74"/>
        <end position="110"/>
    </location>
</feature>
<organism evidence="2 3">
    <name type="scientific">Botryobasidium botryosum (strain FD-172 SS1)</name>
    <dbReference type="NCBI Taxonomy" id="930990"/>
    <lineage>
        <taxon>Eukaryota</taxon>
        <taxon>Fungi</taxon>
        <taxon>Dikarya</taxon>
        <taxon>Basidiomycota</taxon>
        <taxon>Agaricomycotina</taxon>
        <taxon>Agaricomycetes</taxon>
        <taxon>Cantharellales</taxon>
        <taxon>Botryobasidiaceae</taxon>
        <taxon>Botryobasidium</taxon>
    </lineage>
</organism>
<dbReference type="InParanoid" id="A0A067M4B0"/>
<accession>A0A067M4B0</accession>
<proteinExistence type="predicted"/>